<evidence type="ECO:0000313" key="3">
    <source>
        <dbReference type="Proteomes" id="UP001234178"/>
    </source>
</evidence>
<proteinExistence type="predicted"/>
<feature type="compositionally biased region" description="Basic and acidic residues" evidence="1">
    <location>
        <begin position="9"/>
        <end position="25"/>
    </location>
</feature>
<sequence>MKSKKKRIKVEQERDAKRKKEDRRAGASLSSLRGTISTEKISASSSRRSVSLVDGRTQKYFREVRAGP</sequence>
<evidence type="ECO:0000256" key="1">
    <source>
        <dbReference type="SAM" id="MobiDB-lite"/>
    </source>
</evidence>
<protein>
    <submittedName>
        <fullName evidence="2">Uncharacterized protein</fullName>
    </submittedName>
</protein>
<reference evidence="2 3" key="1">
    <citation type="journal article" date="2023" name="Nucleic Acids Res.">
        <title>The hologenome of Daphnia magna reveals possible DNA methylation and microbiome-mediated evolution of the host genome.</title>
        <authorList>
            <person name="Chaturvedi A."/>
            <person name="Li X."/>
            <person name="Dhandapani V."/>
            <person name="Marshall H."/>
            <person name="Kissane S."/>
            <person name="Cuenca-Cambronero M."/>
            <person name="Asole G."/>
            <person name="Calvet F."/>
            <person name="Ruiz-Romero M."/>
            <person name="Marangio P."/>
            <person name="Guigo R."/>
            <person name="Rago D."/>
            <person name="Mirbahai L."/>
            <person name="Eastwood N."/>
            <person name="Colbourne J.K."/>
            <person name="Zhou J."/>
            <person name="Mallon E."/>
            <person name="Orsini L."/>
        </authorList>
    </citation>
    <scope>NUCLEOTIDE SEQUENCE [LARGE SCALE GENOMIC DNA]</scope>
    <source>
        <strain evidence="2">LRV0_1</strain>
    </source>
</reference>
<comment type="caution">
    <text evidence="2">The sequence shown here is derived from an EMBL/GenBank/DDBJ whole genome shotgun (WGS) entry which is preliminary data.</text>
</comment>
<feature type="compositionally biased region" description="Low complexity" evidence="1">
    <location>
        <begin position="42"/>
        <end position="51"/>
    </location>
</feature>
<dbReference type="Proteomes" id="UP001234178">
    <property type="component" value="Unassembled WGS sequence"/>
</dbReference>
<accession>A0ABQ9ZG28</accession>
<gene>
    <name evidence="2" type="ORF">OUZ56_020951</name>
</gene>
<dbReference type="EMBL" id="JAOYFB010000003">
    <property type="protein sequence ID" value="KAK4011839.1"/>
    <property type="molecule type" value="Genomic_DNA"/>
</dbReference>
<name>A0ABQ9ZG28_9CRUS</name>
<feature type="compositionally biased region" description="Polar residues" evidence="1">
    <location>
        <begin position="28"/>
        <end position="41"/>
    </location>
</feature>
<organism evidence="2 3">
    <name type="scientific">Daphnia magna</name>
    <dbReference type="NCBI Taxonomy" id="35525"/>
    <lineage>
        <taxon>Eukaryota</taxon>
        <taxon>Metazoa</taxon>
        <taxon>Ecdysozoa</taxon>
        <taxon>Arthropoda</taxon>
        <taxon>Crustacea</taxon>
        <taxon>Branchiopoda</taxon>
        <taxon>Diplostraca</taxon>
        <taxon>Cladocera</taxon>
        <taxon>Anomopoda</taxon>
        <taxon>Daphniidae</taxon>
        <taxon>Daphnia</taxon>
    </lineage>
</organism>
<keyword evidence="3" id="KW-1185">Reference proteome</keyword>
<evidence type="ECO:0000313" key="2">
    <source>
        <dbReference type="EMBL" id="KAK4011839.1"/>
    </source>
</evidence>
<feature type="region of interest" description="Disordered" evidence="1">
    <location>
        <begin position="1"/>
        <end position="53"/>
    </location>
</feature>